<feature type="transmembrane region" description="Helical" evidence="9">
    <location>
        <begin position="72"/>
        <end position="90"/>
    </location>
</feature>
<dbReference type="PROSITE" id="PS50850">
    <property type="entry name" value="MFS"/>
    <property type="match status" value="1"/>
</dbReference>
<feature type="transmembrane region" description="Helical" evidence="9">
    <location>
        <begin position="365"/>
        <end position="383"/>
    </location>
</feature>
<feature type="domain" description="Major facilitator superfamily (MFS) profile" evidence="10">
    <location>
        <begin position="5"/>
        <end position="387"/>
    </location>
</feature>
<protein>
    <recommendedName>
        <fullName evidence="10">Major facilitator superfamily (MFS) profile domain-containing protein</fullName>
    </recommendedName>
</protein>
<comment type="caution">
    <text evidence="11">The sequence shown here is derived from an EMBL/GenBank/DDBJ whole genome shotgun (WGS) entry which is preliminary data.</text>
</comment>
<proteinExistence type="inferred from homology"/>
<dbReference type="InterPro" id="IPR036259">
    <property type="entry name" value="MFS_trans_sf"/>
</dbReference>
<evidence type="ECO:0000256" key="2">
    <source>
        <dbReference type="ARBA" id="ARBA00006523"/>
    </source>
</evidence>
<dbReference type="PANTHER" id="PTHR23535:SF2">
    <property type="entry name" value="SUGAR EFFLUX TRANSPORTER A-RELATED"/>
    <property type="match status" value="1"/>
</dbReference>
<evidence type="ECO:0000313" key="11">
    <source>
        <dbReference type="EMBL" id="EAR09026.1"/>
    </source>
</evidence>
<keyword evidence="3" id="KW-0813">Transport</keyword>
<dbReference type="HOGENOM" id="CLU_055598_3_0_6"/>
<dbReference type="Gene3D" id="1.20.1250.20">
    <property type="entry name" value="MFS general substrate transporter like domains"/>
    <property type="match status" value="2"/>
</dbReference>
<evidence type="ECO:0000256" key="3">
    <source>
        <dbReference type="ARBA" id="ARBA00022448"/>
    </source>
</evidence>
<gene>
    <name evidence="11" type="ORF">MED297_04017</name>
</gene>
<feature type="transmembrane region" description="Helical" evidence="9">
    <location>
        <begin position="274"/>
        <end position="291"/>
    </location>
</feature>
<dbReference type="Proteomes" id="UP000005953">
    <property type="component" value="Unassembled WGS sequence"/>
</dbReference>
<evidence type="ECO:0000256" key="9">
    <source>
        <dbReference type="SAM" id="Phobius"/>
    </source>
</evidence>
<evidence type="ECO:0000256" key="8">
    <source>
        <dbReference type="ARBA" id="ARBA00023136"/>
    </source>
</evidence>
<evidence type="ECO:0000256" key="5">
    <source>
        <dbReference type="ARBA" id="ARBA00022597"/>
    </source>
</evidence>
<keyword evidence="6 9" id="KW-0812">Transmembrane</keyword>
<accession>A4BG08</accession>
<dbReference type="InterPro" id="IPR011701">
    <property type="entry name" value="MFS"/>
</dbReference>
<keyword evidence="8 9" id="KW-0472">Membrane</keyword>
<dbReference type="GO" id="GO:0005886">
    <property type="term" value="C:plasma membrane"/>
    <property type="evidence" value="ECO:0007669"/>
    <property type="project" value="UniProtKB-SubCell"/>
</dbReference>
<dbReference type="CDD" id="cd17471">
    <property type="entry name" value="MFS_Set"/>
    <property type="match status" value="1"/>
</dbReference>
<keyword evidence="7 9" id="KW-1133">Transmembrane helix</keyword>
<comment type="subcellular location">
    <subcellularLocation>
        <location evidence="1">Cell membrane</location>
        <topology evidence="1">Multi-pass membrane protein</topology>
    </subcellularLocation>
</comment>
<dbReference type="SUPFAM" id="SSF103473">
    <property type="entry name" value="MFS general substrate transporter"/>
    <property type="match status" value="1"/>
</dbReference>
<sequence length="398" mass="42707">MRRYASIALLISTLFAGLSYAFLFPLTSLYLVNELGASPLAMGVFMALMMCAGMLTSTWLGRRSDAGWSRKALIYSGQAGFILMLLSLMLTRSYGFVLFMAVTAMSLSSVTLPQLFTLGRLHADRNLGRQANFYIALMRAAIAIAWVVGPPSAFILHGLFGFTGAFSAALIASASVIVMLLGVPEQPRSERTDHDDPAAPSAHWIHNRALVLFLLATFSMFAASNMYLISIPLYVTNELSLSAQWVGNLMGLAAFIEVPVMILAGIYGSRLGMHRLMVIGVAAGCLFFAGLTQTDNILVLVLLQLLNGLFVGITASIGIVLVQDLMKRSIGLATTLFNNAQQAAMLLGNFAAGAIAQWFSFGSTFLVALALGIISLVLLIAMGRHQQSSVIPLTEPSH</sequence>
<keyword evidence="12" id="KW-1185">Reference proteome</keyword>
<dbReference type="RefSeq" id="WP_008047649.1">
    <property type="nucleotide sequence ID" value="NZ_CH724154.1"/>
</dbReference>
<evidence type="ECO:0000256" key="6">
    <source>
        <dbReference type="ARBA" id="ARBA00022692"/>
    </source>
</evidence>
<keyword evidence="4" id="KW-1003">Cell membrane</keyword>
<dbReference type="GO" id="GO:0022857">
    <property type="term" value="F:transmembrane transporter activity"/>
    <property type="evidence" value="ECO:0007669"/>
    <property type="project" value="InterPro"/>
</dbReference>
<name>A4BG08_9GAMM</name>
<dbReference type="EMBL" id="AAOE01000014">
    <property type="protein sequence ID" value="EAR09026.1"/>
    <property type="molecule type" value="Genomic_DNA"/>
</dbReference>
<evidence type="ECO:0000313" key="12">
    <source>
        <dbReference type="Proteomes" id="UP000005953"/>
    </source>
</evidence>
<feature type="transmembrane region" description="Helical" evidence="9">
    <location>
        <begin position="131"/>
        <end position="148"/>
    </location>
</feature>
<evidence type="ECO:0000256" key="4">
    <source>
        <dbReference type="ARBA" id="ARBA00022475"/>
    </source>
</evidence>
<feature type="transmembrane region" description="Helical" evidence="9">
    <location>
        <begin position="96"/>
        <end position="119"/>
    </location>
</feature>
<dbReference type="STRING" id="314283.MED297_04017"/>
<evidence type="ECO:0000256" key="1">
    <source>
        <dbReference type="ARBA" id="ARBA00004651"/>
    </source>
</evidence>
<dbReference type="AlphaFoldDB" id="A4BG08"/>
<feature type="transmembrane region" description="Helical" evidence="9">
    <location>
        <begin position="297"/>
        <end position="322"/>
    </location>
</feature>
<comment type="similarity">
    <text evidence="2">Belongs to the major facilitator superfamily. Set transporter family.</text>
</comment>
<feature type="transmembrane region" description="Helical" evidence="9">
    <location>
        <begin position="37"/>
        <end position="60"/>
    </location>
</feature>
<evidence type="ECO:0000256" key="7">
    <source>
        <dbReference type="ARBA" id="ARBA00022989"/>
    </source>
</evidence>
<reference evidence="11 12" key="1">
    <citation type="submission" date="2006-02" db="EMBL/GenBank/DDBJ databases">
        <authorList>
            <person name="Pinhassi J."/>
            <person name="Pedros-Alio C."/>
            <person name="Ferriera S."/>
            <person name="Johnson J."/>
            <person name="Kravitz S."/>
            <person name="Halpern A."/>
            <person name="Remington K."/>
            <person name="Beeson K."/>
            <person name="Tran B."/>
            <person name="Rogers Y.-H."/>
            <person name="Friedman R."/>
            <person name="Venter J.C."/>
        </authorList>
    </citation>
    <scope>NUCLEOTIDE SEQUENCE [LARGE SCALE GENOMIC DNA]</scope>
    <source>
        <strain evidence="11 12">MED297</strain>
    </source>
</reference>
<feature type="transmembrane region" description="Helical" evidence="9">
    <location>
        <begin position="249"/>
        <end position="267"/>
    </location>
</feature>
<feature type="transmembrane region" description="Helical" evidence="9">
    <location>
        <begin position="154"/>
        <end position="181"/>
    </location>
</feature>
<keyword evidence="5" id="KW-0762">Sugar transport</keyword>
<dbReference type="InterPro" id="IPR020846">
    <property type="entry name" value="MFS_dom"/>
</dbReference>
<dbReference type="OrthoDB" id="7337792at2"/>
<organism evidence="11 12">
    <name type="scientific">Reinekea blandensis MED297</name>
    <dbReference type="NCBI Taxonomy" id="314283"/>
    <lineage>
        <taxon>Bacteria</taxon>
        <taxon>Pseudomonadati</taxon>
        <taxon>Pseudomonadota</taxon>
        <taxon>Gammaproteobacteria</taxon>
        <taxon>Oceanospirillales</taxon>
        <taxon>Saccharospirillaceae</taxon>
        <taxon>Reinekea</taxon>
    </lineage>
</organism>
<feature type="transmembrane region" description="Helical" evidence="9">
    <location>
        <begin position="209"/>
        <end position="229"/>
    </location>
</feature>
<evidence type="ECO:0000259" key="10">
    <source>
        <dbReference type="PROSITE" id="PS50850"/>
    </source>
</evidence>
<dbReference type="PANTHER" id="PTHR23535">
    <property type="entry name" value="SUGAR EFFLUX TRANSPORTER A-RELATED"/>
    <property type="match status" value="1"/>
</dbReference>
<dbReference type="Pfam" id="PF07690">
    <property type="entry name" value="MFS_1"/>
    <property type="match status" value="1"/>
</dbReference>